<dbReference type="AlphaFoldDB" id="A0A0A2EBX5"/>
<dbReference type="Proteomes" id="UP000030103">
    <property type="component" value="Unassembled WGS sequence"/>
</dbReference>
<accession>A0A0A2EBX5</accession>
<dbReference type="EMBL" id="JRFA01000008">
    <property type="protein sequence ID" value="KGN75162.1"/>
    <property type="molecule type" value="Genomic_DNA"/>
</dbReference>
<name>A0A0A2EBX5_9PORP</name>
<proteinExistence type="predicted"/>
<protein>
    <submittedName>
        <fullName evidence="1">Uncharacterized protein</fullName>
    </submittedName>
</protein>
<organism evidence="1 2">
    <name type="scientific">Porphyromonas macacae</name>
    <dbReference type="NCBI Taxonomy" id="28115"/>
    <lineage>
        <taxon>Bacteria</taxon>
        <taxon>Pseudomonadati</taxon>
        <taxon>Bacteroidota</taxon>
        <taxon>Bacteroidia</taxon>
        <taxon>Bacteroidales</taxon>
        <taxon>Porphyromonadaceae</taxon>
        <taxon>Porphyromonas</taxon>
    </lineage>
</organism>
<dbReference type="STRING" id="28115.HQ47_02110"/>
<evidence type="ECO:0000313" key="2">
    <source>
        <dbReference type="Proteomes" id="UP000030103"/>
    </source>
</evidence>
<comment type="caution">
    <text evidence="1">The sequence shown here is derived from an EMBL/GenBank/DDBJ whole genome shotgun (WGS) entry which is preliminary data.</text>
</comment>
<keyword evidence="2" id="KW-1185">Reference proteome</keyword>
<reference evidence="1 2" key="1">
    <citation type="submission" date="2014-09" db="EMBL/GenBank/DDBJ databases">
        <title>Draft Genome Sequence of Porphyromonas macacae COT-192_OH2859.</title>
        <authorList>
            <person name="Wallis C."/>
            <person name="Deusch O."/>
            <person name="O'Flynn C."/>
            <person name="Davis I."/>
            <person name="Horsfall A."/>
            <person name="Kirkwood N."/>
            <person name="Harris S."/>
            <person name="Eisen J.A."/>
            <person name="Coil D.A."/>
            <person name="Darling A.E."/>
            <person name="Jospin G."/>
            <person name="Alexiev A."/>
        </authorList>
    </citation>
    <scope>NUCLEOTIDE SEQUENCE [LARGE SCALE GENOMIC DNA]</scope>
    <source>
        <strain evidence="2">COT-192 OH2859</strain>
    </source>
</reference>
<evidence type="ECO:0000313" key="1">
    <source>
        <dbReference type="EMBL" id="KGN75162.1"/>
    </source>
</evidence>
<sequence>MRKVQGAKTEAEGSVLKYVAEAKGRKECSNLRLIAPLHFVSFLFRIECENRKIKSLCFQILRFR</sequence>
<gene>
    <name evidence="1" type="ORF">HQ47_02110</name>
</gene>